<dbReference type="InParanoid" id="A0A409VDU5"/>
<comment type="caution">
    <text evidence="2">The sequence shown here is derived from an EMBL/GenBank/DDBJ whole genome shotgun (WGS) entry which is preliminary data.</text>
</comment>
<dbReference type="PANTHER" id="PTHR12459">
    <property type="entry name" value="TRANSMEMBRANE PROTEIN 135-RELATED"/>
    <property type="match status" value="1"/>
</dbReference>
<name>A0A409VDU5_9AGAR</name>
<keyword evidence="3" id="KW-1185">Reference proteome</keyword>
<dbReference type="OrthoDB" id="4021778at2759"/>
<proteinExistence type="predicted"/>
<reference evidence="2 3" key="1">
    <citation type="journal article" date="2018" name="Evol. Lett.">
        <title>Horizontal gene cluster transfer increased hallucinogenic mushroom diversity.</title>
        <authorList>
            <person name="Reynolds H.T."/>
            <person name="Vijayakumar V."/>
            <person name="Gluck-Thaler E."/>
            <person name="Korotkin H.B."/>
            <person name="Matheny P.B."/>
            <person name="Slot J.C."/>
        </authorList>
    </citation>
    <scope>NUCLEOTIDE SEQUENCE [LARGE SCALE GENOMIC DNA]</scope>
    <source>
        <strain evidence="2 3">SRW20</strain>
    </source>
</reference>
<evidence type="ECO:0008006" key="4">
    <source>
        <dbReference type="Google" id="ProtNLM"/>
    </source>
</evidence>
<organism evidence="2 3">
    <name type="scientific">Gymnopilus dilepis</name>
    <dbReference type="NCBI Taxonomy" id="231916"/>
    <lineage>
        <taxon>Eukaryota</taxon>
        <taxon>Fungi</taxon>
        <taxon>Dikarya</taxon>
        <taxon>Basidiomycota</taxon>
        <taxon>Agaricomycotina</taxon>
        <taxon>Agaricomycetes</taxon>
        <taxon>Agaricomycetidae</taxon>
        <taxon>Agaricales</taxon>
        <taxon>Agaricineae</taxon>
        <taxon>Hymenogastraceae</taxon>
        <taxon>Gymnopilus</taxon>
    </lineage>
</organism>
<accession>A0A409VDU5</accession>
<dbReference type="EMBL" id="NHYE01005667">
    <property type="protein sequence ID" value="PPQ64375.1"/>
    <property type="molecule type" value="Genomic_DNA"/>
</dbReference>
<dbReference type="Proteomes" id="UP000284706">
    <property type="component" value="Unassembled WGS sequence"/>
</dbReference>
<evidence type="ECO:0000313" key="2">
    <source>
        <dbReference type="EMBL" id="PPQ64375.1"/>
    </source>
</evidence>
<sequence length="616" mass="68545">MSSNQADKRSAPNLRTGSWLDRIPSLSDDPTHPAQIALRTYALALSLSLGPSLAPFVVVLISRKGKLSSRTNLAALKAVLRRELGHDGFAFAVTLGVAGGAALRRYFVNLSQGSTPAEDTVPSAKGYSFRNAFDYLKRCIASLSPVQQTFLSNVISSSVGFFLIQLGRERSLRRRLAHRTPSSQIADHPSPTLDLTLLLFVRAIDSILQAFILRKPLPVSRIQEEGHTHLADPRLVLDRLAKEKIKRENEMRQKLTSQIDALVFWACSARIMWCFFYEPQRLPRSYVKWINTLANLDKRIILALQHLRTGQWSYVSGSPLYSGLLQDAARDVGLPPSWGDPNQLPAYGRTVANEAWKRLGVTSRPGVGGIPCEVLHRNVGSAFGLTGSCTANAALRTLTGFTEALIIYLPVHVLPVLLTRPQNLLRPHRLLHTVSGALRSATFLSTFIGLYWYSVCFTRSLVLAKFFPFISHDFWDGPYGCIMAGCLMCGSSIWIENGRRRGEMALYVLPRAVRACLPDSWVKSRNKAARLAERLMFILSFSALLTSAVHRPDSLRGLSRWTLAFVTNGPNAGFWKRKRRDPSVPPTPSTAPTPSRQQSSIEKFEDNPVHTQRRDP</sequence>
<evidence type="ECO:0000313" key="3">
    <source>
        <dbReference type="Proteomes" id="UP000284706"/>
    </source>
</evidence>
<protein>
    <recommendedName>
        <fullName evidence="4">Transmembrane protein 135 N-terminal domain-containing protein</fullName>
    </recommendedName>
</protein>
<evidence type="ECO:0000256" key="1">
    <source>
        <dbReference type="SAM" id="MobiDB-lite"/>
    </source>
</evidence>
<dbReference type="InterPro" id="IPR026749">
    <property type="entry name" value="Tmem135"/>
</dbReference>
<feature type="region of interest" description="Disordered" evidence="1">
    <location>
        <begin position="574"/>
        <end position="616"/>
    </location>
</feature>
<gene>
    <name evidence="2" type="ORF">CVT26_002082</name>
</gene>
<dbReference type="AlphaFoldDB" id="A0A409VDU5"/>
<dbReference type="PANTHER" id="PTHR12459:SF15">
    <property type="entry name" value="TRANSMEMBRANE PROTEIN 135"/>
    <property type="match status" value="1"/>
</dbReference>
<feature type="compositionally biased region" description="Basic and acidic residues" evidence="1">
    <location>
        <begin position="602"/>
        <end position="616"/>
    </location>
</feature>